<dbReference type="AlphaFoldDB" id="A0A915L074"/>
<evidence type="ECO:0000313" key="1">
    <source>
        <dbReference type="Proteomes" id="UP000887565"/>
    </source>
</evidence>
<name>A0A915L074_ROMCU</name>
<proteinExistence type="predicted"/>
<dbReference type="Proteomes" id="UP000887565">
    <property type="component" value="Unplaced"/>
</dbReference>
<dbReference type="WBParaSite" id="nRc.2.0.1.t44588-RA">
    <property type="protein sequence ID" value="nRc.2.0.1.t44588-RA"/>
    <property type="gene ID" value="nRc.2.0.1.g44588"/>
</dbReference>
<accession>A0A915L074</accession>
<protein>
    <submittedName>
        <fullName evidence="2">Uncharacterized protein</fullName>
    </submittedName>
</protein>
<evidence type="ECO:0000313" key="2">
    <source>
        <dbReference type="WBParaSite" id="nRc.2.0.1.t44588-RA"/>
    </source>
</evidence>
<reference evidence="2" key="1">
    <citation type="submission" date="2022-11" db="UniProtKB">
        <authorList>
            <consortium name="WormBaseParasite"/>
        </authorList>
    </citation>
    <scope>IDENTIFICATION</scope>
</reference>
<sequence length="92" mass="10862">MVTFFRVFSFEAMPFETTYIRSHKSAVMGITTTIDTTWRHFVREHFADGGSPYQPKSGRNISRTLSRIKERFCVSLDYQSRNNRIEYAKEEV</sequence>
<organism evidence="1 2">
    <name type="scientific">Romanomermis culicivorax</name>
    <name type="common">Nematode worm</name>
    <dbReference type="NCBI Taxonomy" id="13658"/>
    <lineage>
        <taxon>Eukaryota</taxon>
        <taxon>Metazoa</taxon>
        <taxon>Ecdysozoa</taxon>
        <taxon>Nematoda</taxon>
        <taxon>Enoplea</taxon>
        <taxon>Dorylaimia</taxon>
        <taxon>Mermithida</taxon>
        <taxon>Mermithoidea</taxon>
        <taxon>Mermithidae</taxon>
        <taxon>Romanomermis</taxon>
    </lineage>
</organism>
<keyword evidence="1" id="KW-1185">Reference proteome</keyword>